<name>A0A9J5WW79_SOLCO</name>
<comment type="caution">
    <text evidence="1">The sequence shown here is derived from an EMBL/GenBank/DDBJ whole genome shotgun (WGS) entry which is preliminary data.</text>
</comment>
<sequence length="85" mass="9630">MMMKNHAWHEKHKVLIATKRLASILFSKDSKTKRKNLPATLPAKEKEGSKRGLGWTQIVQAFINLARIIYTCKGNLSKPGQSIEI</sequence>
<dbReference type="AlphaFoldDB" id="A0A9J5WW79"/>
<organism evidence="1 2">
    <name type="scientific">Solanum commersonii</name>
    <name type="common">Commerson's wild potato</name>
    <name type="synonym">Commerson's nightshade</name>
    <dbReference type="NCBI Taxonomy" id="4109"/>
    <lineage>
        <taxon>Eukaryota</taxon>
        <taxon>Viridiplantae</taxon>
        <taxon>Streptophyta</taxon>
        <taxon>Embryophyta</taxon>
        <taxon>Tracheophyta</taxon>
        <taxon>Spermatophyta</taxon>
        <taxon>Magnoliopsida</taxon>
        <taxon>eudicotyledons</taxon>
        <taxon>Gunneridae</taxon>
        <taxon>Pentapetalae</taxon>
        <taxon>asterids</taxon>
        <taxon>lamiids</taxon>
        <taxon>Solanales</taxon>
        <taxon>Solanaceae</taxon>
        <taxon>Solanoideae</taxon>
        <taxon>Solaneae</taxon>
        <taxon>Solanum</taxon>
    </lineage>
</organism>
<dbReference type="Proteomes" id="UP000824120">
    <property type="component" value="Chromosome 10"/>
</dbReference>
<reference evidence="1 2" key="1">
    <citation type="submission" date="2020-09" db="EMBL/GenBank/DDBJ databases">
        <title>De no assembly of potato wild relative species, Solanum commersonii.</title>
        <authorList>
            <person name="Cho K."/>
        </authorList>
    </citation>
    <scope>NUCLEOTIDE SEQUENCE [LARGE SCALE GENOMIC DNA]</scope>
    <source>
        <strain evidence="1">LZ3.2</strain>
        <tissue evidence="1">Leaf</tissue>
    </source>
</reference>
<keyword evidence="2" id="KW-1185">Reference proteome</keyword>
<evidence type="ECO:0000313" key="1">
    <source>
        <dbReference type="EMBL" id="KAG5580067.1"/>
    </source>
</evidence>
<proteinExistence type="predicted"/>
<gene>
    <name evidence="1" type="ORF">H5410_050694</name>
</gene>
<protein>
    <submittedName>
        <fullName evidence="1">Uncharacterized protein</fullName>
    </submittedName>
</protein>
<accession>A0A9J5WW79</accession>
<evidence type="ECO:0000313" key="2">
    <source>
        <dbReference type="Proteomes" id="UP000824120"/>
    </source>
</evidence>
<dbReference type="EMBL" id="JACXVP010000010">
    <property type="protein sequence ID" value="KAG5580067.1"/>
    <property type="molecule type" value="Genomic_DNA"/>
</dbReference>